<evidence type="ECO:0000313" key="2">
    <source>
        <dbReference type="Proteomes" id="UP000324575"/>
    </source>
</evidence>
<comment type="caution">
    <text evidence="1">The sequence shown here is derived from an EMBL/GenBank/DDBJ whole genome shotgun (WGS) entry which is preliminary data.</text>
</comment>
<dbReference type="EMBL" id="SNRX01000022">
    <property type="protein sequence ID" value="KAA6301291.1"/>
    <property type="molecule type" value="Genomic_DNA"/>
</dbReference>
<proteinExistence type="predicted"/>
<organism evidence="1 2">
    <name type="scientific">Candidatus Ordinivivax streblomastigis</name>
    <dbReference type="NCBI Taxonomy" id="2540710"/>
    <lineage>
        <taxon>Bacteria</taxon>
        <taxon>Pseudomonadati</taxon>
        <taxon>Bacteroidota</taxon>
        <taxon>Bacteroidia</taxon>
        <taxon>Bacteroidales</taxon>
        <taxon>Candidatus Ordinivivax</taxon>
    </lineage>
</organism>
<evidence type="ECO:0000313" key="1">
    <source>
        <dbReference type="EMBL" id="KAA6301291.1"/>
    </source>
</evidence>
<feature type="non-terminal residue" evidence="1">
    <location>
        <position position="74"/>
    </location>
</feature>
<protein>
    <submittedName>
        <fullName evidence="1">Uncharacterized protein</fullName>
    </submittedName>
</protein>
<accession>A0A5M8NW36</accession>
<dbReference type="AlphaFoldDB" id="A0A5M8NW36"/>
<sequence length="74" mass="8569">MPRALTHTATKVWALCAFWPDGYGETLRRAGGRIPLVNAKIRIYLNWIKERKLDFKEALKMVFERSEKAIFSAS</sequence>
<gene>
    <name evidence="1" type="ORF">EZS26_002600</name>
</gene>
<dbReference type="Proteomes" id="UP000324575">
    <property type="component" value="Unassembled WGS sequence"/>
</dbReference>
<reference evidence="1 2" key="1">
    <citation type="submission" date="2019-03" db="EMBL/GenBank/DDBJ databases">
        <title>Single cell metagenomics reveals metabolic interactions within the superorganism composed of flagellate Streblomastix strix and complex community of Bacteroidetes bacteria on its surface.</title>
        <authorList>
            <person name="Treitli S.C."/>
            <person name="Kolisko M."/>
            <person name="Husnik F."/>
            <person name="Keeling P."/>
            <person name="Hampl V."/>
        </authorList>
    </citation>
    <scope>NUCLEOTIDE SEQUENCE [LARGE SCALE GENOMIC DNA]</scope>
    <source>
        <strain evidence="1">St1</strain>
    </source>
</reference>
<name>A0A5M8NW36_9BACT</name>